<evidence type="ECO:0000259" key="4">
    <source>
        <dbReference type="SMART" id="SM00642"/>
    </source>
</evidence>
<dbReference type="EMBL" id="JAQNDM010000002">
    <property type="protein sequence ID" value="MDC0711318.1"/>
    <property type="molecule type" value="Genomic_DNA"/>
</dbReference>
<dbReference type="Proteomes" id="UP001221838">
    <property type="component" value="Unassembled WGS sequence"/>
</dbReference>
<evidence type="ECO:0000256" key="1">
    <source>
        <dbReference type="ARBA" id="ARBA00001913"/>
    </source>
</evidence>
<evidence type="ECO:0000256" key="2">
    <source>
        <dbReference type="ARBA" id="ARBA00022723"/>
    </source>
</evidence>
<sequence length="873" mass="95519">MRSLRAKFLALLCGLTPMLGCKSKEDPPPPPPADLLQVPSPDWRDQIIYFVMTDRFANGDPGNDDQGAGEYNPQDEARYSGGDLQGLLSQLDYIQGLGATTVWLTPPVANQWWDPLVNYGGYHGYWARNFTQMDAHLGTLEDYQRLSRALHGRGMYLVQDIVLNHMANCFRYVAYEPDHVDRHVVLNTGAKPACGPSQAPFDQWDPTNAAHRQAGIFHWTPAIVDYQNPEQEMNWQLADLDDLNTSHPAVMTALKDSYSFWLREAGVDGFRVDTVFYVSPDLFKDFLFSKDPAHPGVLEVARSLGKDRFLAFGEGFASDKPFEDTLSRKVASYMDDPVTGEALLPGMLQFPLYRTAGDVFARGNPTSELAHRLMNSREVFSRPHLMPTFLDNHDVDRFRAGGSEAALRQALVFMMTVPGIPVLYYGTEQGFTGRRSAMFKAGFESGGRDRFDTSSPLYAFIRELTALRKAHAVFRRGVPTVLRQNEVRGGVFAYKMEEGGEAALVLFNTSDEETLLDNLDTGLPEGQSLTLLASLGAGAGDVSVGSRGRLSMKLPARGVRVFRPSGEVTPVPPESARITLSNTSGGTVSQDFELSGTAVGVSSLKVVVDGALGSASEVTVGQDGSWRTLVSVASMVDPNVQHSLVAWSEGAQVLSETLTFRVSRTFVPLVTHEDPANDDTGPEGRYHYPSDVSWGSNHQGDFRRVTLLGSGNVLKLAFQMPRITTEWNPQNGFDHVAFTVFIDVPGRTGLTVMPQQNRSVPAGMDWDYRIRAHGWSNALFETRDASATNEGSPVSPAAALEVDAASGTVFFTLPGALFAGRSDLSGVKVYATTWDYDGGYRPLVPGTEQWKFGGGEGATDPLVLDDTPVLTIP</sequence>
<dbReference type="RefSeq" id="WP_272141274.1">
    <property type="nucleotide sequence ID" value="NZ_JAQNDM010000002.1"/>
</dbReference>
<proteinExistence type="predicted"/>
<dbReference type="InterPro" id="IPR019248">
    <property type="entry name" value="Glucodextran_C"/>
</dbReference>
<dbReference type="InterPro" id="IPR017853">
    <property type="entry name" value="GH"/>
</dbReference>
<dbReference type="SUPFAM" id="SSF51011">
    <property type="entry name" value="Glycosyl hydrolase domain"/>
    <property type="match status" value="1"/>
</dbReference>
<gene>
    <name evidence="5" type="ORF">POL68_22805</name>
</gene>
<keyword evidence="2" id="KW-0479">Metal-binding</keyword>
<dbReference type="PANTHER" id="PTHR10357:SF215">
    <property type="entry name" value="ALPHA-AMYLASE 1"/>
    <property type="match status" value="1"/>
</dbReference>
<dbReference type="SMART" id="SM00642">
    <property type="entry name" value="Aamy"/>
    <property type="match status" value="1"/>
</dbReference>
<evidence type="ECO:0000313" key="5">
    <source>
        <dbReference type="EMBL" id="MDC0711318.1"/>
    </source>
</evidence>
<comment type="cofactor">
    <cofactor evidence="1">
        <name>Ca(2+)</name>
        <dbReference type="ChEBI" id="CHEBI:29108"/>
    </cofactor>
</comment>
<keyword evidence="6" id="KW-1185">Reference proteome</keyword>
<dbReference type="GO" id="GO:0016787">
    <property type="term" value="F:hydrolase activity"/>
    <property type="evidence" value="ECO:0007669"/>
    <property type="project" value="UniProtKB-KW"/>
</dbReference>
<comment type="caution">
    <text evidence="5">The sequence shown here is derived from an EMBL/GenBank/DDBJ whole genome shotgun (WGS) entry which is preliminary data.</text>
</comment>
<protein>
    <submittedName>
        <fullName evidence="5">Alpha-amylase family glycosyl hydrolase</fullName>
    </submittedName>
</protein>
<dbReference type="Gene3D" id="3.20.20.80">
    <property type="entry name" value="Glycosidases"/>
    <property type="match status" value="1"/>
</dbReference>
<evidence type="ECO:0000256" key="3">
    <source>
        <dbReference type="ARBA" id="ARBA00022729"/>
    </source>
</evidence>
<evidence type="ECO:0000313" key="6">
    <source>
        <dbReference type="Proteomes" id="UP001221838"/>
    </source>
</evidence>
<dbReference type="Pfam" id="PF00128">
    <property type="entry name" value="Alpha-amylase"/>
    <property type="match status" value="1"/>
</dbReference>
<dbReference type="SUPFAM" id="SSF49344">
    <property type="entry name" value="CBD9-like"/>
    <property type="match status" value="1"/>
</dbReference>
<name>A0ABT5DEU1_9BACT</name>
<reference evidence="5 6" key="1">
    <citation type="submission" date="2022-11" db="EMBL/GenBank/DDBJ databases">
        <title>Minimal conservation of predation-associated metabolite biosynthetic gene clusters underscores biosynthetic potential of Myxococcota including descriptions for ten novel species: Archangium lansinium sp. nov., Myxococcus landrumus sp. nov., Nannocystis bai.</title>
        <authorList>
            <person name="Ahearne A."/>
            <person name="Stevens C."/>
            <person name="Dowd S."/>
        </authorList>
    </citation>
    <scope>NUCLEOTIDE SEQUENCE [LARGE SCALE GENOMIC DNA]</scope>
    <source>
        <strain evidence="5 6">NCWAL01</strain>
    </source>
</reference>
<keyword evidence="5" id="KW-0378">Hydrolase</keyword>
<organism evidence="5 6">
    <name type="scientific">Stigmatella ashevillensis</name>
    <dbReference type="NCBI Taxonomy" id="2995309"/>
    <lineage>
        <taxon>Bacteria</taxon>
        <taxon>Pseudomonadati</taxon>
        <taxon>Myxococcota</taxon>
        <taxon>Myxococcia</taxon>
        <taxon>Myxococcales</taxon>
        <taxon>Cystobacterineae</taxon>
        <taxon>Archangiaceae</taxon>
        <taxon>Stigmatella</taxon>
    </lineage>
</organism>
<accession>A0ABT5DEU1</accession>
<dbReference type="InterPro" id="IPR006047">
    <property type="entry name" value="GH13_cat_dom"/>
</dbReference>
<dbReference type="SUPFAM" id="SSF51445">
    <property type="entry name" value="(Trans)glycosidases"/>
    <property type="match status" value="1"/>
</dbReference>
<dbReference type="Pfam" id="PF09985">
    <property type="entry name" value="Glucodextran_C"/>
    <property type="match status" value="1"/>
</dbReference>
<dbReference type="Gene3D" id="2.60.40.1190">
    <property type="match status" value="1"/>
</dbReference>
<feature type="domain" description="Glycosyl hydrolase family 13 catalytic" evidence="4">
    <location>
        <begin position="50"/>
        <end position="468"/>
    </location>
</feature>
<dbReference type="PANTHER" id="PTHR10357">
    <property type="entry name" value="ALPHA-AMYLASE FAMILY MEMBER"/>
    <property type="match status" value="1"/>
</dbReference>
<keyword evidence="3" id="KW-0732">Signal</keyword>